<organism evidence="2 3">
    <name type="scientific">Gynuella sunshinyii YC6258</name>
    <dbReference type="NCBI Taxonomy" id="1445510"/>
    <lineage>
        <taxon>Bacteria</taxon>
        <taxon>Pseudomonadati</taxon>
        <taxon>Pseudomonadota</taxon>
        <taxon>Gammaproteobacteria</taxon>
        <taxon>Oceanospirillales</taxon>
        <taxon>Saccharospirillaceae</taxon>
        <taxon>Gynuella</taxon>
    </lineage>
</organism>
<accession>A0A0C5VDX8</accession>
<evidence type="ECO:0000313" key="2">
    <source>
        <dbReference type="EMBL" id="AJQ97525.1"/>
    </source>
</evidence>
<dbReference type="STRING" id="1445510.YC6258_05497"/>
<dbReference type="EMBL" id="CP007142">
    <property type="protein sequence ID" value="AJQ97525.1"/>
    <property type="molecule type" value="Genomic_DNA"/>
</dbReference>
<dbReference type="KEGG" id="gsn:YC6258_05497"/>
<feature type="domain" description="IraD/Gp25-like" evidence="1">
    <location>
        <begin position="3"/>
        <end position="73"/>
    </location>
</feature>
<name>A0A0C5VDX8_9GAMM</name>
<protein>
    <recommendedName>
        <fullName evidence="1">IraD/Gp25-like domain-containing protein</fullName>
    </recommendedName>
</protein>
<gene>
    <name evidence="2" type="ORF">YC6258_05497</name>
</gene>
<dbReference type="Pfam" id="PF04965">
    <property type="entry name" value="GPW_gp25"/>
    <property type="match status" value="1"/>
</dbReference>
<sequence>MSVKESVARSIQQLTTTQYVRDGQLLPGILNFGMPSICDLGVGGGDLRQFSALLKERIQQFEPRIKGVDVVIERGRLVVIGTLPDSDEPTRWWL</sequence>
<reference evidence="2 3" key="1">
    <citation type="submission" date="2014-01" db="EMBL/GenBank/DDBJ databases">
        <title>Full genme sequencing of cellulolytic bacterium Gynuella sunshinyii YC6258T gen. nov., sp. nov.</title>
        <authorList>
            <person name="Khan H."/>
            <person name="Chung E.J."/>
            <person name="Chung Y.R."/>
        </authorList>
    </citation>
    <scope>NUCLEOTIDE SEQUENCE [LARGE SCALE GENOMIC DNA]</scope>
    <source>
        <strain evidence="2 3">YC6258</strain>
    </source>
</reference>
<dbReference type="SUPFAM" id="SSF160719">
    <property type="entry name" value="gpW/gp25-like"/>
    <property type="match status" value="1"/>
</dbReference>
<dbReference type="Proteomes" id="UP000032266">
    <property type="component" value="Chromosome"/>
</dbReference>
<proteinExistence type="predicted"/>
<dbReference type="AlphaFoldDB" id="A0A0C5VDX8"/>
<keyword evidence="3" id="KW-1185">Reference proteome</keyword>
<evidence type="ECO:0000259" key="1">
    <source>
        <dbReference type="Pfam" id="PF04965"/>
    </source>
</evidence>
<dbReference type="HOGENOM" id="CLU_2382091_0_0_6"/>
<evidence type="ECO:0000313" key="3">
    <source>
        <dbReference type="Proteomes" id="UP000032266"/>
    </source>
</evidence>
<dbReference type="InterPro" id="IPR007048">
    <property type="entry name" value="IraD/Gp25-like"/>
</dbReference>